<evidence type="ECO:0000313" key="11">
    <source>
        <dbReference type="Proteomes" id="UP000054498"/>
    </source>
</evidence>
<dbReference type="InterPro" id="IPR026720">
    <property type="entry name" value="CFAP91"/>
</dbReference>
<dbReference type="PANTHER" id="PTHR22455">
    <property type="entry name" value="CILIA- AND FLAGELLA-ASSOCIATED PROTEIN 91"/>
    <property type="match status" value="1"/>
</dbReference>
<evidence type="ECO:0000256" key="8">
    <source>
        <dbReference type="SAM" id="MobiDB-lite"/>
    </source>
</evidence>
<evidence type="ECO:0000259" key="9">
    <source>
        <dbReference type="Pfam" id="PF14738"/>
    </source>
</evidence>
<evidence type="ECO:0000256" key="6">
    <source>
        <dbReference type="ARBA" id="ARBA00029555"/>
    </source>
</evidence>
<evidence type="ECO:0000256" key="7">
    <source>
        <dbReference type="SAM" id="Coils"/>
    </source>
</evidence>
<dbReference type="RefSeq" id="XP_013896954.1">
    <property type="nucleotide sequence ID" value="XM_014041500.1"/>
</dbReference>
<dbReference type="STRING" id="145388.A0A0D2M2S7"/>
<feature type="region of interest" description="Disordered" evidence="8">
    <location>
        <begin position="71"/>
        <end position="93"/>
    </location>
</feature>
<dbReference type="PANTHER" id="PTHR22455:SF10">
    <property type="entry name" value="CILIA- AND FLAGELLA-ASSOCIATED PROTEIN 91"/>
    <property type="match status" value="1"/>
</dbReference>
<dbReference type="AlphaFoldDB" id="A0A0D2M2S7"/>
<proteinExistence type="inferred from homology"/>
<dbReference type="KEGG" id="mng:MNEG_10026"/>
<dbReference type="GO" id="GO:0005930">
    <property type="term" value="C:axoneme"/>
    <property type="evidence" value="ECO:0007669"/>
    <property type="project" value="UniProtKB-SubCell"/>
</dbReference>
<evidence type="ECO:0000256" key="2">
    <source>
        <dbReference type="ARBA" id="ARBA00022490"/>
    </source>
</evidence>
<protein>
    <recommendedName>
        <fullName evidence="6">Cilia- and flagella-associated protein 91</fullName>
    </recommendedName>
</protein>
<reference evidence="10 11" key="1">
    <citation type="journal article" date="2013" name="BMC Genomics">
        <title>Reconstruction of the lipid metabolism for the microalga Monoraphidium neglectum from its genome sequence reveals characteristics suitable for biofuel production.</title>
        <authorList>
            <person name="Bogen C."/>
            <person name="Al-Dilaimi A."/>
            <person name="Albersmeier A."/>
            <person name="Wichmann J."/>
            <person name="Grundmann M."/>
            <person name="Rupp O."/>
            <person name="Lauersen K.J."/>
            <person name="Blifernez-Klassen O."/>
            <person name="Kalinowski J."/>
            <person name="Goesmann A."/>
            <person name="Mussgnug J.H."/>
            <person name="Kruse O."/>
        </authorList>
    </citation>
    <scope>NUCLEOTIDE SEQUENCE [LARGE SCALE GENOMIC DNA]</scope>
    <source>
        <strain evidence="10 11">SAG 48.87</strain>
    </source>
</reference>
<accession>A0A0D2M2S7</accession>
<feature type="domain" description="CFAP91" evidence="9">
    <location>
        <begin position="145"/>
        <end position="293"/>
    </location>
</feature>
<organism evidence="10 11">
    <name type="scientific">Monoraphidium neglectum</name>
    <dbReference type="NCBI Taxonomy" id="145388"/>
    <lineage>
        <taxon>Eukaryota</taxon>
        <taxon>Viridiplantae</taxon>
        <taxon>Chlorophyta</taxon>
        <taxon>core chlorophytes</taxon>
        <taxon>Chlorophyceae</taxon>
        <taxon>CS clade</taxon>
        <taxon>Sphaeropleales</taxon>
        <taxon>Selenastraceae</taxon>
        <taxon>Monoraphidium</taxon>
    </lineage>
</organism>
<evidence type="ECO:0000256" key="5">
    <source>
        <dbReference type="ARBA" id="ARBA00029468"/>
    </source>
</evidence>
<dbReference type="EMBL" id="KK102372">
    <property type="protein sequence ID" value="KIY97934.1"/>
    <property type="molecule type" value="Genomic_DNA"/>
</dbReference>
<evidence type="ECO:0000313" key="10">
    <source>
        <dbReference type="EMBL" id="KIY97934.1"/>
    </source>
</evidence>
<keyword evidence="4" id="KW-0966">Cell projection</keyword>
<dbReference type="Pfam" id="PF14738">
    <property type="entry name" value="CFAP91"/>
    <property type="match status" value="1"/>
</dbReference>
<comment type="subcellular location">
    <subcellularLocation>
        <location evidence="1">Cytoplasm</location>
        <location evidence="1">Cytoskeleton</location>
        <location evidence="1">Cilium axoneme</location>
    </subcellularLocation>
</comment>
<dbReference type="GeneID" id="25727147"/>
<sequence length="300" mass="33651">MASNRPHDVLYDSTYTVSGARDFYKQQAHFQVEKVPEYGNFFSELPHYPAASVRVKGGDQVPMFVNRGFHQHTSTHQQRVSQSSGAQVNGPHGYKFHRQPLPPPGTDTAAAYLATQLAAVRFAPVPPVSAQGQAAPEPPAKDACTQSDFRESEVQTLPWTPGYVLPQEGTRRAAKQSVVSGVRHCEGPELLQLTDLKWGDGLPGGLQEVLRLEAAREKRAFEASLPPIDDLAQLPLRQAMIEQWEAREWAQRAEEIRGVQEQRLGLLEKALQVREEEIEEQHRQQVEERNAQLRRLGVTR</sequence>
<comment type="similarity">
    <text evidence="5">Belongs to the CFAP91 family.</text>
</comment>
<evidence type="ECO:0000256" key="3">
    <source>
        <dbReference type="ARBA" id="ARBA00023212"/>
    </source>
</evidence>
<evidence type="ECO:0000256" key="4">
    <source>
        <dbReference type="ARBA" id="ARBA00023273"/>
    </source>
</evidence>
<keyword evidence="11" id="KW-1185">Reference proteome</keyword>
<dbReference type="OrthoDB" id="567787at2759"/>
<name>A0A0D2M2S7_9CHLO</name>
<dbReference type="Proteomes" id="UP000054498">
    <property type="component" value="Unassembled WGS sequence"/>
</dbReference>
<dbReference type="InterPro" id="IPR032840">
    <property type="entry name" value="CFAP91_dom"/>
</dbReference>
<keyword evidence="2" id="KW-0963">Cytoplasm</keyword>
<keyword evidence="7" id="KW-0175">Coiled coil</keyword>
<feature type="coiled-coil region" evidence="7">
    <location>
        <begin position="264"/>
        <end position="296"/>
    </location>
</feature>
<gene>
    <name evidence="10" type="ORF">MNEG_10026</name>
</gene>
<evidence type="ECO:0000256" key="1">
    <source>
        <dbReference type="ARBA" id="ARBA00004430"/>
    </source>
</evidence>
<feature type="compositionally biased region" description="Polar residues" evidence="8">
    <location>
        <begin position="71"/>
        <end position="87"/>
    </location>
</feature>
<keyword evidence="3" id="KW-0206">Cytoskeleton</keyword>